<feature type="region of interest" description="Disordered" evidence="8">
    <location>
        <begin position="243"/>
        <end position="279"/>
    </location>
</feature>
<evidence type="ECO:0000256" key="4">
    <source>
        <dbReference type="ARBA" id="ARBA00022692"/>
    </source>
</evidence>
<protein>
    <recommendedName>
        <fullName evidence="10">Peptidase S54 rhomboid domain-containing protein</fullName>
    </recommendedName>
</protein>
<name>A0A0L0FYQ2_9EUKA</name>
<evidence type="ECO:0000256" key="9">
    <source>
        <dbReference type="SAM" id="Phobius"/>
    </source>
</evidence>
<feature type="compositionally biased region" description="Basic and acidic residues" evidence="8">
    <location>
        <begin position="257"/>
        <end position="266"/>
    </location>
</feature>
<dbReference type="OrthoDB" id="10257275at2759"/>
<dbReference type="GO" id="GO:0016020">
    <property type="term" value="C:membrane"/>
    <property type="evidence" value="ECO:0007669"/>
    <property type="project" value="UniProtKB-SubCell"/>
</dbReference>
<keyword evidence="3" id="KW-0645">Protease</keyword>
<dbReference type="GO" id="GO:0004252">
    <property type="term" value="F:serine-type endopeptidase activity"/>
    <property type="evidence" value="ECO:0007669"/>
    <property type="project" value="InterPro"/>
</dbReference>
<dbReference type="PANTHER" id="PTHR43066:SF1">
    <property type="entry name" value="RHOMBOID PROTEIN 2"/>
    <property type="match status" value="1"/>
</dbReference>
<accession>A0A0L0FYQ2</accession>
<organism evidence="11 12">
    <name type="scientific">Sphaeroforma arctica JP610</name>
    <dbReference type="NCBI Taxonomy" id="667725"/>
    <lineage>
        <taxon>Eukaryota</taxon>
        <taxon>Ichthyosporea</taxon>
        <taxon>Ichthyophonida</taxon>
        <taxon>Sphaeroforma</taxon>
    </lineage>
</organism>
<keyword evidence="7 9" id="KW-0472">Membrane</keyword>
<dbReference type="STRING" id="667725.A0A0L0FYQ2"/>
<keyword evidence="5" id="KW-0378">Hydrolase</keyword>
<evidence type="ECO:0000256" key="1">
    <source>
        <dbReference type="ARBA" id="ARBA00004141"/>
    </source>
</evidence>
<keyword evidence="4 9" id="KW-0812">Transmembrane</keyword>
<dbReference type="RefSeq" id="XP_014155879.1">
    <property type="nucleotide sequence ID" value="XM_014300404.1"/>
</dbReference>
<evidence type="ECO:0000256" key="6">
    <source>
        <dbReference type="ARBA" id="ARBA00022989"/>
    </source>
</evidence>
<keyword evidence="6 9" id="KW-1133">Transmembrane helix</keyword>
<dbReference type="Pfam" id="PF01694">
    <property type="entry name" value="Rhomboid"/>
    <property type="match status" value="1"/>
</dbReference>
<evidence type="ECO:0000256" key="2">
    <source>
        <dbReference type="ARBA" id="ARBA00009045"/>
    </source>
</evidence>
<evidence type="ECO:0000313" key="11">
    <source>
        <dbReference type="EMBL" id="KNC81977.1"/>
    </source>
</evidence>
<dbReference type="InterPro" id="IPR035952">
    <property type="entry name" value="Rhomboid-like_sf"/>
</dbReference>
<reference evidence="11 12" key="1">
    <citation type="submission" date="2011-02" db="EMBL/GenBank/DDBJ databases">
        <title>The Genome Sequence of Sphaeroforma arctica JP610.</title>
        <authorList>
            <consortium name="The Broad Institute Genome Sequencing Platform"/>
            <person name="Russ C."/>
            <person name="Cuomo C."/>
            <person name="Young S.K."/>
            <person name="Zeng Q."/>
            <person name="Gargeya S."/>
            <person name="Alvarado L."/>
            <person name="Berlin A."/>
            <person name="Chapman S.B."/>
            <person name="Chen Z."/>
            <person name="Freedman E."/>
            <person name="Gellesch M."/>
            <person name="Goldberg J."/>
            <person name="Griggs A."/>
            <person name="Gujja S."/>
            <person name="Heilman E."/>
            <person name="Heiman D."/>
            <person name="Howarth C."/>
            <person name="Mehta T."/>
            <person name="Neiman D."/>
            <person name="Pearson M."/>
            <person name="Roberts A."/>
            <person name="Saif S."/>
            <person name="Shea T."/>
            <person name="Shenoy N."/>
            <person name="Sisk P."/>
            <person name="Stolte C."/>
            <person name="Sykes S."/>
            <person name="White J."/>
            <person name="Yandava C."/>
            <person name="Burger G."/>
            <person name="Gray M.W."/>
            <person name="Holland P.W.H."/>
            <person name="King N."/>
            <person name="Lang F.B.F."/>
            <person name="Roger A.J."/>
            <person name="Ruiz-Trillo I."/>
            <person name="Haas B."/>
            <person name="Nusbaum C."/>
            <person name="Birren B."/>
        </authorList>
    </citation>
    <scope>NUCLEOTIDE SEQUENCE [LARGE SCALE GENOMIC DNA]</scope>
    <source>
        <strain evidence="11 12">JP610</strain>
    </source>
</reference>
<comment type="similarity">
    <text evidence="2">Belongs to the peptidase S54 family.</text>
</comment>
<evidence type="ECO:0000256" key="3">
    <source>
        <dbReference type="ARBA" id="ARBA00022670"/>
    </source>
</evidence>
<dbReference type="Proteomes" id="UP000054560">
    <property type="component" value="Unassembled WGS sequence"/>
</dbReference>
<evidence type="ECO:0000256" key="5">
    <source>
        <dbReference type="ARBA" id="ARBA00022801"/>
    </source>
</evidence>
<dbReference type="Gene3D" id="1.20.1540.10">
    <property type="entry name" value="Rhomboid-like"/>
    <property type="match status" value="1"/>
</dbReference>
<feature type="transmembrane region" description="Helical" evidence="9">
    <location>
        <begin position="135"/>
        <end position="154"/>
    </location>
</feature>
<evidence type="ECO:0000259" key="10">
    <source>
        <dbReference type="Pfam" id="PF01694"/>
    </source>
</evidence>
<evidence type="ECO:0000256" key="8">
    <source>
        <dbReference type="SAM" id="MobiDB-lite"/>
    </source>
</evidence>
<sequence>MRGLGRMMRSAPRHGAGGGFRHRGIPGGGGGRRGNMGLLLLVIEILRVGWDRIPPATLSLLSGMVFVFLNPVNWHMHSPGQACLSATRILHNPAHNAYRGVTHAFYHASDFHLYYNMVSLIHKGMQLEPRLGMQLYVGVLGAIVVIESLIYVFVVETLMMVFGRHAPMVGSDCSLGFSGVLFGMKVVLQATNPNPNTVSSFFGLFTVPNKYAHWVYQGESSQDTSTLDSEWDQLDVLRRGRTQLAQSQQTRTPVRSSTREHMDQPHAEPLVSQVTSTTASLEPTYGEVASDTSMPHSGLLTQQELRARRVARFDKS</sequence>
<keyword evidence="12" id="KW-1185">Reference proteome</keyword>
<evidence type="ECO:0000313" key="12">
    <source>
        <dbReference type="Proteomes" id="UP000054560"/>
    </source>
</evidence>
<dbReference type="AlphaFoldDB" id="A0A0L0FYQ2"/>
<dbReference type="EMBL" id="KQ241973">
    <property type="protein sequence ID" value="KNC81977.1"/>
    <property type="molecule type" value="Genomic_DNA"/>
</dbReference>
<feature type="domain" description="Peptidase S54 rhomboid" evidence="10">
    <location>
        <begin position="96"/>
        <end position="197"/>
    </location>
</feature>
<feature type="compositionally biased region" description="Polar residues" evidence="8">
    <location>
        <begin position="243"/>
        <end position="256"/>
    </location>
</feature>
<gene>
    <name evidence="11" type="ORF">SARC_05726</name>
</gene>
<dbReference type="InterPro" id="IPR022764">
    <property type="entry name" value="Peptidase_S54_rhomboid_dom"/>
</dbReference>
<comment type="subcellular location">
    <subcellularLocation>
        <location evidence="1">Membrane</location>
        <topology evidence="1">Multi-pass membrane protein</topology>
    </subcellularLocation>
</comment>
<dbReference type="GeneID" id="25906230"/>
<evidence type="ECO:0000256" key="7">
    <source>
        <dbReference type="ARBA" id="ARBA00023136"/>
    </source>
</evidence>
<dbReference type="eggNOG" id="KOG2632">
    <property type="taxonomic scope" value="Eukaryota"/>
</dbReference>
<proteinExistence type="inferred from homology"/>
<feature type="region of interest" description="Disordered" evidence="8">
    <location>
        <begin position="1"/>
        <end position="28"/>
    </location>
</feature>
<dbReference type="SUPFAM" id="SSF144091">
    <property type="entry name" value="Rhomboid-like"/>
    <property type="match status" value="1"/>
</dbReference>
<dbReference type="PANTHER" id="PTHR43066">
    <property type="entry name" value="RHOMBOID-RELATED PROTEIN"/>
    <property type="match status" value="1"/>
</dbReference>
<feature type="compositionally biased region" description="Gly residues" evidence="8">
    <location>
        <begin position="15"/>
        <end position="28"/>
    </location>
</feature>
<dbReference type="GO" id="GO:0006508">
    <property type="term" value="P:proteolysis"/>
    <property type="evidence" value="ECO:0007669"/>
    <property type="project" value="UniProtKB-KW"/>
</dbReference>